<dbReference type="EMBL" id="PSQE01000003">
    <property type="protein sequence ID" value="RHN68078.1"/>
    <property type="molecule type" value="Genomic_DNA"/>
</dbReference>
<reference evidence="2" key="1">
    <citation type="journal article" date="2018" name="Nat. Plants">
        <title>Whole-genome landscape of Medicago truncatula symbiotic genes.</title>
        <authorList>
            <person name="Pecrix Y."/>
            <person name="Staton S.E."/>
            <person name="Sallet E."/>
            <person name="Lelandais-Briere C."/>
            <person name="Moreau S."/>
            <person name="Carrere S."/>
            <person name="Blein T."/>
            <person name="Jardinaud M.F."/>
            <person name="Latrasse D."/>
            <person name="Zouine M."/>
            <person name="Zahm M."/>
            <person name="Kreplak J."/>
            <person name="Mayjonade B."/>
            <person name="Satge C."/>
            <person name="Perez M."/>
            <person name="Cauet S."/>
            <person name="Marande W."/>
            <person name="Chantry-Darmon C."/>
            <person name="Lopez-Roques C."/>
            <person name="Bouchez O."/>
            <person name="Berard A."/>
            <person name="Debelle F."/>
            <person name="Munos S."/>
            <person name="Bendahmane A."/>
            <person name="Berges H."/>
            <person name="Niebel A."/>
            <person name="Buitink J."/>
            <person name="Frugier F."/>
            <person name="Benhamed M."/>
            <person name="Crespi M."/>
            <person name="Gouzy J."/>
            <person name="Gamas P."/>
        </authorList>
    </citation>
    <scope>NUCLEOTIDE SEQUENCE [LARGE SCALE GENOMIC DNA]</scope>
    <source>
        <strain evidence="2">cv. Jemalong A17</strain>
    </source>
</reference>
<organism evidence="1 2">
    <name type="scientific">Medicago truncatula</name>
    <name type="common">Barrel medic</name>
    <name type="synonym">Medicago tribuloides</name>
    <dbReference type="NCBI Taxonomy" id="3880"/>
    <lineage>
        <taxon>Eukaryota</taxon>
        <taxon>Viridiplantae</taxon>
        <taxon>Streptophyta</taxon>
        <taxon>Embryophyta</taxon>
        <taxon>Tracheophyta</taxon>
        <taxon>Spermatophyta</taxon>
        <taxon>Magnoliopsida</taxon>
        <taxon>eudicotyledons</taxon>
        <taxon>Gunneridae</taxon>
        <taxon>Pentapetalae</taxon>
        <taxon>rosids</taxon>
        <taxon>fabids</taxon>
        <taxon>Fabales</taxon>
        <taxon>Fabaceae</taxon>
        <taxon>Papilionoideae</taxon>
        <taxon>50 kb inversion clade</taxon>
        <taxon>NPAAA clade</taxon>
        <taxon>Hologalegina</taxon>
        <taxon>IRL clade</taxon>
        <taxon>Trifolieae</taxon>
        <taxon>Medicago</taxon>
    </lineage>
</organism>
<proteinExistence type="predicted"/>
<name>A0A396ITW1_MEDTR</name>
<evidence type="ECO:0000313" key="2">
    <source>
        <dbReference type="Proteomes" id="UP000265566"/>
    </source>
</evidence>
<dbReference type="Proteomes" id="UP000265566">
    <property type="component" value="Chromosome 3"/>
</dbReference>
<gene>
    <name evidence="1" type="ORF">MtrunA17_Chr3g0109881</name>
</gene>
<dbReference type="Gramene" id="rna16375">
    <property type="protein sequence ID" value="RHN68078.1"/>
    <property type="gene ID" value="gene16375"/>
</dbReference>
<sequence>MPVQSRTRIGGYKLNVDDAGPDNEGRWGMAAVVRDSDEICCRCSLLVSTSTPRF</sequence>
<protein>
    <submittedName>
        <fullName evidence="1">Uncharacterized protein</fullName>
    </submittedName>
</protein>
<comment type="caution">
    <text evidence="1">The sequence shown here is derived from an EMBL/GenBank/DDBJ whole genome shotgun (WGS) entry which is preliminary data.</text>
</comment>
<evidence type="ECO:0000313" key="1">
    <source>
        <dbReference type="EMBL" id="RHN68078.1"/>
    </source>
</evidence>
<dbReference type="AlphaFoldDB" id="A0A396ITW1"/>
<accession>A0A396ITW1</accession>